<comment type="function">
    <text evidence="11">Part of a stress-induced multi-chaperone system, it is involved in the recovery of the cell from heat-induced damage, in cooperation with DnaK, DnaJ and GrpE.</text>
</comment>
<comment type="subunit">
    <text evidence="11">Homohexamer; The oligomerization is ATP-dependent.</text>
</comment>
<evidence type="ECO:0000256" key="6">
    <source>
        <dbReference type="ARBA" id="ARBA00023054"/>
    </source>
</evidence>
<dbReference type="Pfam" id="PF00004">
    <property type="entry name" value="AAA"/>
    <property type="match status" value="1"/>
</dbReference>
<dbReference type="KEGG" id="hcv:FTV88_3147"/>
<dbReference type="RefSeq" id="WP_153726246.1">
    <property type="nucleotide sequence ID" value="NZ_CP045875.1"/>
</dbReference>
<keyword evidence="5 10" id="KW-0067">ATP-binding</keyword>
<evidence type="ECO:0000313" key="13">
    <source>
        <dbReference type="EMBL" id="QGG49222.1"/>
    </source>
</evidence>
<sequence>MNLHKMTEKMQEAFLAAQSLTNRYHHAEVDVDHLLLALVEQKEGLLSRLLTKMNIDVEQFKQDIQQELDRRPKQYSSGIEADKIYLSKRLRNLFITVEDEARQLKDEYISSEHFMLALTEEKEISSTAKILRKYKIHRQSILQALTTLRGHQRITNPTPEDTYEVLEKYGRELVAEARRGKMDPVIGRDGEIRRVIRILSRKTKNNPVIIGEPGVGKTAIVEGLAQRIVRGDVPEGLKDRSIFALDLGALLAGAKYRGEFEERLKAVLQEIKKSEGRMLLFIDELHTIVGAGKAEGAMDAGNMLKPMLARGELHCIGATTLDEYRKYIEKDAALERRFQPVIVQPPTVEDSISILRGLKERFQVHHGVKIQDNALVAAATLSDRYISDRFLPDKAIDLVDEACAMIRTEIDSLPTEVDEVNRRLLQLEIEEAALANEKDLASQERRERLLKELAELKEKATVMKAQLELERERIRKIQSLREEIEETRREEEAAEREYNLNRLAELRHGKIPQLEGQLKEEEEKLTEQQGDHRLLREEVTQEEIAEVVARWTGIPLTRLVEGEREKLLRLEEILQQRVVGQDEAVQKVTDAVLRARAGIKDPQRPIGSFIFLGPTGVGKTELTRALSEALFDSEENMIRIDMSEYMEKFAVSRLIGAPPGYVGYDEGGQLTEAVRRKPYAVILFDEIEKAHPEVFHLLLQILDDGRITDSQGRTVDFKNTVIIMTSNIGSQFLLEGIDTEGEIKASTRQEVMNLLRNHFRPEFLNRVDETVLFAPLSTEEIAKIIHILTIRLQNRLEERQIILEITDAAKQQMAREAYDPVYGARPLKRYLQRYVETPLARVIIAGTVKDGQKVIVDSREGVIEIVL</sequence>
<dbReference type="FunFam" id="3.40.50.300:FF:000120">
    <property type="entry name" value="ATP-dependent chaperone ClpB"/>
    <property type="match status" value="1"/>
</dbReference>
<dbReference type="EMBL" id="CP045875">
    <property type="protein sequence ID" value="QGG49222.1"/>
    <property type="molecule type" value="Genomic_DNA"/>
</dbReference>
<dbReference type="AlphaFoldDB" id="A0A5Q2N748"/>
<evidence type="ECO:0000256" key="8">
    <source>
        <dbReference type="ARBA" id="ARBA00026057"/>
    </source>
</evidence>
<dbReference type="InterPro" id="IPR018368">
    <property type="entry name" value="ClpA/B_CS1"/>
</dbReference>
<keyword evidence="4 10" id="KW-0547">Nucleotide-binding</keyword>
<keyword evidence="3 9" id="KW-0677">Repeat</keyword>
<keyword evidence="7 10" id="KW-0143">Chaperone</keyword>
<evidence type="ECO:0000259" key="12">
    <source>
        <dbReference type="PROSITE" id="PS51903"/>
    </source>
</evidence>
<dbReference type="InterPro" id="IPR003959">
    <property type="entry name" value="ATPase_AAA_core"/>
</dbReference>
<evidence type="ECO:0000256" key="2">
    <source>
        <dbReference type="ARBA" id="ARBA00008675"/>
    </source>
</evidence>
<dbReference type="Pfam" id="PF17871">
    <property type="entry name" value="AAA_lid_9"/>
    <property type="match status" value="1"/>
</dbReference>
<dbReference type="PROSITE" id="PS51903">
    <property type="entry name" value="CLP_R"/>
    <property type="match status" value="1"/>
</dbReference>
<dbReference type="Pfam" id="PF07724">
    <property type="entry name" value="AAA_2"/>
    <property type="match status" value="1"/>
</dbReference>
<dbReference type="InterPro" id="IPR019489">
    <property type="entry name" value="Clp_ATPase_C"/>
</dbReference>
<dbReference type="GO" id="GO:0042026">
    <property type="term" value="P:protein refolding"/>
    <property type="evidence" value="ECO:0007669"/>
    <property type="project" value="UniProtKB-UniRule"/>
</dbReference>
<evidence type="ECO:0000256" key="4">
    <source>
        <dbReference type="ARBA" id="ARBA00022741"/>
    </source>
</evidence>
<evidence type="ECO:0000256" key="5">
    <source>
        <dbReference type="ARBA" id="ARBA00022840"/>
    </source>
</evidence>
<dbReference type="PROSITE" id="PS00871">
    <property type="entry name" value="CLPAB_2"/>
    <property type="match status" value="1"/>
</dbReference>
<dbReference type="OrthoDB" id="9803641at2"/>
<dbReference type="Gene3D" id="1.10.8.60">
    <property type="match status" value="1"/>
</dbReference>
<dbReference type="GO" id="GO:0016887">
    <property type="term" value="F:ATP hydrolysis activity"/>
    <property type="evidence" value="ECO:0007669"/>
    <property type="project" value="InterPro"/>
</dbReference>
<evidence type="ECO:0000256" key="11">
    <source>
        <dbReference type="RuleBase" id="RU362034"/>
    </source>
</evidence>
<dbReference type="InterPro" id="IPR001270">
    <property type="entry name" value="ClpA/B"/>
</dbReference>
<evidence type="ECO:0000256" key="7">
    <source>
        <dbReference type="ARBA" id="ARBA00023186"/>
    </source>
</evidence>
<reference evidence="14" key="1">
    <citation type="submission" date="2019-11" db="EMBL/GenBank/DDBJ databases">
        <title>Genome sequence of Heliorestis convoluta strain HH, an alkaliphilic and minimalistic phototrophic bacterium from a soda lake in Egypt.</title>
        <authorList>
            <person name="Dewey E.D."/>
            <person name="Stokes L.M."/>
            <person name="Burchell B.M."/>
            <person name="Shaffer K.N."/>
            <person name="Huntington A.M."/>
            <person name="Baker J.M."/>
            <person name="Nadendla S."/>
            <person name="Giglio M.G."/>
            <person name="Touchman J.W."/>
            <person name="Blankenship R.E."/>
            <person name="Madigan M.T."/>
            <person name="Sattley W.M."/>
        </authorList>
    </citation>
    <scope>NUCLEOTIDE SEQUENCE [LARGE SCALE GENOMIC DNA]</scope>
    <source>
        <strain evidence="14">HH</strain>
    </source>
</reference>
<evidence type="ECO:0000256" key="1">
    <source>
        <dbReference type="ARBA" id="ARBA00004496"/>
    </source>
</evidence>
<keyword evidence="11" id="KW-0346">Stress response</keyword>
<dbReference type="SUPFAM" id="SSF81923">
    <property type="entry name" value="Double Clp-N motif"/>
    <property type="match status" value="1"/>
</dbReference>
<keyword evidence="11" id="KW-0963">Cytoplasm</keyword>
<gene>
    <name evidence="11 13" type="primary">clpB</name>
    <name evidence="13" type="ORF">FTV88_3147</name>
</gene>
<dbReference type="PANTHER" id="PTHR11638:SF18">
    <property type="entry name" value="HEAT SHOCK PROTEIN 104"/>
    <property type="match status" value="1"/>
</dbReference>
<dbReference type="Proteomes" id="UP000366051">
    <property type="component" value="Chromosome"/>
</dbReference>
<dbReference type="GO" id="GO:0034605">
    <property type="term" value="P:cellular response to heat"/>
    <property type="evidence" value="ECO:0007669"/>
    <property type="project" value="TreeGrafter"/>
</dbReference>
<dbReference type="PRINTS" id="PR00300">
    <property type="entry name" value="CLPPROTEASEA"/>
</dbReference>
<dbReference type="FunFam" id="3.40.50.300:FF:000025">
    <property type="entry name" value="ATP-dependent Clp protease subunit"/>
    <property type="match status" value="1"/>
</dbReference>
<dbReference type="InterPro" id="IPR027417">
    <property type="entry name" value="P-loop_NTPase"/>
</dbReference>
<name>A0A5Q2N748_9FIRM</name>
<evidence type="ECO:0000256" key="10">
    <source>
        <dbReference type="RuleBase" id="RU004432"/>
    </source>
</evidence>
<dbReference type="InterPro" id="IPR003593">
    <property type="entry name" value="AAA+_ATPase"/>
</dbReference>
<dbReference type="InterPro" id="IPR028299">
    <property type="entry name" value="ClpA/B_CS2"/>
</dbReference>
<dbReference type="Gene3D" id="1.10.1780.10">
    <property type="entry name" value="Clp, N-terminal domain"/>
    <property type="match status" value="1"/>
</dbReference>
<dbReference type="PROSITE" id="PS00870">
    <property type="entry name" value="CLPAB_1"/>
    <property type="match status" value="1"/>
</dbReference>
<proteinExistence type="inferred from homology"/>
<comment type="subunit">
    <text evidence="8">Homohexamer. The oligomerization is ATP-dependent.</text>
</comment>
<feature type="coiled-coil region" evidence="11">
    <location>
        <begin position="50"/>
        <end position="107"/>
    </location>
</feature>
<dbReference type="Pfam" id="PF02861">
    <property type="entry name" value="Clp_N"/>
    <property type="match status" value="1"/>
</dbReference>
<dbReference type="CDD" id="cd19499">
    <property type="entry name" value="RecA-like_ClpB_Hsp104-like"/>
    <property type="match status" value="1"/>
</dbReference>
<keyword evidence="14" id="KW-1185">Reference proteome</keyword>
<dbReference type="InterPro" id="IPR041546">
    <property type="entry name" value="ClpA/ClpB_AAA_lid"/>
</dbReference>
<dbReference type="SMART" id="SM01086">
    <property type="entry name" value="ClpB_D2-small"/>
    <property type="match status" value="1"/>
</dbReference>
<evidence type="ECO:0000313" key="14">
    <source>
        <dbReference type="Proteomes" id="UP000366051"/>
    </source>
</evidence>
<dbReference type="CDD" id="cd00009">
    <property type="entry name" value="AAA"/>
    <property type="match status" value="1"/>
</dbReference>
<comment type="subcellular location">
    <subcellularLocation>
        <location evidence="1 11">Cytoplasm</location>
    </subcellularLocation>
</comment>
<dbReference type="PANTHER" id="PTHR11638">
    <property type="entry name" value="ATP-DEPENDENT CLP PROTEASE"/>
    <property type="match status" value="1"/>
</dbReference>
<feature type="coiled-coil region" evidence="11">
    <location>
        <begin position="417"/>
        <end position="538"/>
    </location>
</feature>
<protein>
    <recommendedName>
        <fullName evidence="11">Chaperone protein ClpB</fullName>
    </recommendedName>
</protein>
<dbReference type="SMART" id="SM00382">
    <property type="entry name" value="AAA"/>
    <property type="match status" value="2"/>
</dbReference>
<dbReference type="GO" id="GO:0005524">
    <property type="term" value="F:ATP binding"/>
    <property type="evidence" value="ECO:0007669"/>
    <property type="project" value="UniProtKB-UniRule"/>
</dbReference>
<dbReference type="InterPro" id="IPR050130">
    <property type="entry name" value="ClpA_ClpB"/>
</dbReference>
<dbReference type="NCBIfam" id="TIGR03346">
    <property type="entry name" value="chaperone_ClpB"/>
    <property type="match status" value="1"/>
</dbReference>
<dbReference type="Pfam" id="PF10431">
    <property type="entry name" value="ClpB_D2-small"/>
    <property type="match status" value="1"/>
</dbReference>
<evidence type="ECO:0000256" key="3">
    <source>
        <dbReference type="ARBA" id="ARBA00022737"/>
    </source>
</evidence>
<dbReference type="InterPro" id="IPR036628">
    <property type="entry name" value="Clp_N_dom_sf"/>
</dbReference>
<evidence type="ECO:0000256" key="9">
    <source>
        <dbReference type="PROSITE-ProRule" id="PRU01251"/>
    </source>
</evidence>
<dbReference type="InterPro" id="IPR017730">
    <property type="entry name" value="Chaperonin_ClpB"/>
</dbReference>
<dbReference type="GO" id="GO:0005737">
    <property type="term" value="C:cytoplasm"/>
    <property type="evidence" value="ECO:0007669"/>
    <property type="project" value="UniProtKB-SubCell"/>
</dbReference>
<accession>A0A5Q2N748</accession>
<dbReference type="InterPro" id="IPR004176">
    <property type="entry name" value="Clp_R_N"/>
</dbReference>
<dbReference type="FunFam" id="3.40.50.300:FF:000010">
    <property type="entry name" value="Chaperone clpB 1, putative"/>
    <property type="match status" value="1"/>
</dbReference>
<dbReference type="Gene3D" id="3.40.50.300">
    <property type="entry name" value="P-loop containing nucleotide triphosphate hydrolases"/>
    <property type="match status" value="3"/>
</dbReference>
<keyword evidence="6 11" id="KW-0175">Coiled coil</keyword>
<dbReference type="SUPFAM" id="SSF52540">
    <property type="entry name" value="P-loop containing nucleoside triphosphate hydrolases"/>
    <property type="match status" value="2"/>
</dbReference>
<organism evidence="13 14">
    <name type="scientific">Heliorestis convoluta</name>
    <dbReference type="NCBI Taxonomy" id="356322"/>
    <lineage>
        <taxon>Bacteria</taxon>
        <taxon>Bacillati</taxon>
        <taxon>Bacillota</taxon>
        <taxon>Clostridia</taxon>
        <taxon>Eubacteriales</taxon>
        <taxon>Heliobacteriaceae</taxon>
        <taxon>Heliorestis</taxon>
    </lineage>
</organism>
<feature type="domain" description="Clp R" evidence="12">
    <location>
        <begin position="3"/>
        <end position="151"/>
    </location>
</feature>
<comment type="similarity">
    <text evidence="2 10">Belongs to the ClpA/ClpB family.</text>
</comment>